<evidence type="ECO:0000256" key="3">
    <source>
        <dbReference type="ARBA" id="ARBA00022833"/>
    </source>
</evidence>
<reference evidence="7" key="2">
    <citation type="submission" date="2023-05" db="EMBL/GenBank/DDBJ databases">
        <authorList>
            <consortium name="Lawrence Berkeley National Laboratory"/>
            <person name="Steindorff A."/>
            <person name="Hensen N."/>
            <person name="Bonometti L."/>
            <person name="Westerberg I."/>
            <person name="Brannstrom I.O."/>
            <person name="Guillou S."/>
            <person name="Cros-Aarteil S."/>
            <person name="Calhoun S."/>
            <person name="Haridas S."/>
            <person name="Kuo A."/>
            <person name="Mondo S."/>
            <person name="Pangilinan J."/>
            <person name="Riley R."/>
            <person name="Labutti K."/>
            <person name="Andreopoulos B."/>
            <person name="Lipzen A."/>
            <person name="Chen C."/>
            <person name="Yanf M."/>
            <person name="Daum C."/>
            <person name="Ng V."/>
            <person name="Clum A."/>
            <person name="Ohm R."/>
            <person name="Martin F."/>
            <person name="Silar P."/>
            <person name="Natvig D."/>
            <person name="Lalanne C."/>
            <person name="Gautier V."/>
            <person name="Ament-Velasquez S.L."/>
            <person name="Kruys A."/>
            <person name="Hutchinson M.I."/>
            <person name="Powell A.J."/>
            <person name="Barry K."/>
            <person name="Miller A.N."/>
            <person name="Grigoriev I.V."/>
            <person name="Debuchy R."/>
            <person name="Gladieux P."/>
            <person name="Thoren M.H."/>
            <person name="Johannesson H."/>
        </authorList>
    </citation>
    <scope>NUCLEOTIDE SEQUENCE</scope>
    <source>
        <strain evidence="7">CBS 315.58</strain>
    </source>
</reference>
<dbReference type="Pfam" id="PF08240">
    <property type="entry name" value="ADH_N"/>
    <property type="match status" value="1"/>
</dbReference>
<proteinExistence type="predicted"/>
<evidence type="ECO:0000313" key="7">
    <source>
        <dbReference type="EMBL" id="KAK4194837.1"/>
    </source>
</evidence>
<dbReference type="PROSITE" id="PS00059">
    <property type="entry name" value="ADH_ZINC"/>
    <property type="match status" value="1"/>
</dbReference>
<dbReference type="GO" id="GO:0005737">
    <property type="term" value="C:cytoplasm"/>
    <property type="evidence" value="ECO:0007669"/>
    <property type="project" value="TreeGrafter"/>
</dbReference>
<evidence type="ECO:0000256" key="5">
    <source>
        <dbReference type="SAM" id="MobiDB-lite"/>
    </source>
</evidence>
<dbReference type="Proteomes" id="UP001303160">
    <property type="component" value="Unassembled WGS sequence"/>
</dbReference>
<keyword evidence="4" id="KW-0560">Oxidoreductase</keyword>
<dbReference type="AlphaFoldDB" id="A0AAN6XA29"/>
<evidence type="ECO:0000256" key="4">
    <source>
        <dbReference type="ARBA" id="ARBA00023002"/>
    </source>
</evidence>
<keyword evidence="2" id="KW-0479">Metal-binding</keyword>
<gene>
    <name evidence="7" type="ORF">QBC40DRAFT_187204</name>
</gene>
<sequence>MTTGLYQSPHARAFISSCLRLHPVHVRKPLHSISDFQASFPHHSSTRRDSSTFPTMPPPSNLPKTFRAAVLTGLNQPLELQSLPLVPPGPGQVLVKVLACGICHTDAFVAAGLIPTTFPRILGHEIIGEVAALGEGVTMFSVGDRVGGGWHGGVFL</sequence>
<feature type="domain" description="Alcohol dehydrogenase-like N-terminal" evidence="6">
    <location>
        <begin position="89"/>
        <end position="147"/>
    </location>
</feature>
<keyword evidence="3" id="KW-0862">Zinc</keyword>
<dbReference type="InterPro" id="IPR013154">
    <property type="entry name" value="ADH-like_N"/>
</dbReference>
<dbReference type="Gene3D" id="3.90.180.10">
    <property type="entry name" value="Medium-chain alcohol dehydrogenases, catalytic domain"/>
    <property type="match status" value="1"/>
</dbReference>
<dbReference type="InterPro" id="IPR011032">
    <property type="entry name" value="GroES-like_sf"/>
</dbReference>
<comment type="caution">
    <text evidence="7">The sequence shown here is derived from an EMBL/GenBank/DDBJ whole genome shotgun (WGS) entry which is preliminary data.</text>
</comment>
<dbReference type="InterPro" id="IPR002328">
    <property type="entry name" value="ADH_Zn_CS"/>
</dbReference>
<keyword evidence="8" id="KW-1185">Reference proteome</keyword>
<feature type="non-terminal residue" evidence="7">
    <location>
        <position position="156"/>
    </location>
</feature>
<evidence type="ECO:0000256" key="1">
    <source>
        <dbReference type="ARBA" id="ARBA00001947"/>
    </source>
</evidence>
<dbReference type="PANTHER" id="PTHR42940:SF7">
    <property type="entry name" value="ALCOHOL DEHYDROGENASE-LIKE N-TERMINAL DOMAIN-CONTAINING PROTEIN"/>
    <property type="match status" value="1"/>
</dbReference>
<feature type="region of interest" description="Disordered" evidence="5">
    <location>
        <begin position="40"/>
        <end position="59"/>
    </location>
</feature>
<evidence type="ECO:0000259" key="6">
    <source>
        <dbReference type="Pfam" id="PF08240"/>
    </source>
</evidence>
<evidence type="ECO:0000313" key="8">
    <source>
        <dbReference type="Proteomes" id="UP001303160"/>
    </source>
</evidence>
<dbReference type="GO" id="GO:0008270">
    <property type="term" value="F:zinc ion binding"/>
    <property type="evidence" value="ECO:0007669"/>
    <property type="project" value="InterPro"/>
</dbReference>
<accession>A0AAN6XA29</accession>
<dbReference type="GO" id="GO:0004022">
    <property type="term" value="F:alcohol dehydrogenase (NAD+) activity"/>
    <property type="evidence" value="ECO:0007669"/>
    <property type="project" value="TreeGrafter"/>
</dbReference>
<dbReference type="SUPFAM" id="SSF50129">
    <property type="entry name" value="GroES-like"/>
    <property type="match status" value="1"/>
</dbReference>
<reference evidence="7" key="1">
    <citation type="journal article" date="2023" name="Mol. Phylogenet. Evol.">
        <title>Genome-scale phylogeny and comparative genomics of the fungal order Sordariales.</title>
        <authorList>
            <person name="Hensen N."/>
            <person name="Bonometti L."/>
            <person name="Westerberg I."/>
            <person name="Brannstrom I.O."/>
            <person name="Guillou S."/>
            <person name="Cros-Aarteil S."/>
            <person name="Calhoun S."/>
            <person name="Haridas S."/>
            <person name="Kuo A."/>
            <person name="Mondo S."/>
            <person name="Pangilinan J."/>
            <person name="Riley R."/>
            <person name="LaButti K."/>
            <person name="Andreopoulos B."/>
            <person name="Lipzen A."/>
            <person name="Chen C."/>
            <person name="Yan M."/>
            <person name="Daum C."/>
            <person name="Ng V."/>
            <person name="Clum A."/>
            <person name="Steindorff A."/>
            <person name="Ohm R.A."/>
            <person name="Martin F."/>
            <person name="Silar P."/>
            <person name="Natvig D.O."/>
            <person name="Lalanne C."/>
            <person name="Gautier V."/>
            <person name="Ament-Velasquez S.L."/>
            <person name="Kruys A."/>
            <person name="Hutchinson M.I."/>
            <person name="Powell A.J."/>
            <person name="Barry K."/>
            <person name="Miller A.N."/>
            <person name="Grigoriev I.V."/>
            <person name="Debuchy R."/>
            <person name="Gladieux P."/>
            <person name="Hiltunen Thoren M."/>
            <person name="Johannesson H."/>
        </authorList>
    </citation>
    <scope>NUCLEOTIDE SEQUENCE</scope>
    <source>
        <strain evidence="7">CBS 315.58</strain>
    </source>
</reference>
<comment type="cofactor">
    <cofactor evidence="1">
        <name>Zn(2+)</name>
        <dbReference type="ChEBI" id="CHEBI:29105"/>
    </cofactor>
</comment>
<dbReference type="EMBL" id="MU864037">
    <property type="protein sequence ID" value="KAK4194837.1"/>
    <property type="molecule type" value="Genomic_DNA"/>
</dbReference>
<organism evidence="7 8">
    <name type="scientific">Triangularia verruculosa</name>
    <dbReference type="NCBI Taxonomy" id="2587418"/>
    <lineage>
        <taxon>Eukaryota</taxon>
        <taxon>Fungi</taxon>
        <taxon>Dikarya</taxon>
        <taxon>Ascomycota</taxon>
        <taxon>Pezizomycotina</taxon>
        <taxon>Sordariomycetes</taxon>
        <taxon>Sordariomycetidae</taxon>
        <taxon>Sordariales</taxon>
        <taxon>Podosporaceae</taxon>
        <taxon>Triangularia</taxon>
    </lineage>
</organism>
<dbReference type="PANTHER" id="PTHR42940">
    <property type="entry name" value="ALCOHOL DEHYDROGENASE 1-RELATED"/>
    <property type="match status" value="1"/>
</dbReference>
<evidence type="ECO:0000256" key="2">
    <source>
        <dbReference type="ARBA" id="ARBA00022723"/>
    </source>
</evidence>
<protein>
    <submittedName>
        <fullName evidence="7">Alcohol dehydrogenase</fullName>
    </submittedName>
</protein>
<name>A0AAN6XA29_9PEZI</name>